<name>A0A5N5QGT1_9AGAM</name>
<evidence type="ECO:0000313" key="4">
    <source>
        <dbReference type="EMBL" id="KAB5590678.1"/>
    </source>
</evidence>
<keyword evidence="2" id="KW-0812">Transmembrane</keyword>
<organism evidence="4 5">
    <name type="scientific">Ceratobasidium theobromae</name>
    <dbReference type="NCBI Taxonomy" id="1582974"/>
    <lineage>
        <taxon>Eukaryota</taxon>
        <taxon>Fungi</taxon>
        <taxon>Dikarya</taxon>
        <taxon>Basidiomycota</taxon>
        <taxon>Agaricomycotina</taxon>
        <taxon>Agaricomycetes</taxon>
        <taxon>Cantharellales</taxon>
        <taxon>Ceratobasidiaceae</taxon>
        <taxon>Ceratobasidium</taxon>
    </lineage>
</organism>
<dbReference type="AlphaFoldDB" id="A0A5N5QGT1"/>
<dbReference type="InterPro" id="IPR011059">
    <property type="entry name" value="Metal-dep_hydrolase_composite"/>
</dbReference>
<dbReference type="CDD" id="cd01300">
    <property type="entry name" value="YtcJ_like"/>
    <property type="match status" value="1"/>
</dbReference>
<dbReference type="Gene3D" id="3.10.310.70">
    <property type="match status" value="1"/>
</dbReference>
<evidence type="ECO:0000259" key="3">
    <source>
        <dbReference type="Pfam" id="PF07969"/>
    </source>
</evidence>
<dbReference type="SUPFAM" id="SSF51338">
    <property type="entry name" value="Composite domain of metallo-dependent hydrolases"/>
    <property type="match status" value="1"/>
</dbReference>
<dbReference type="GO" id="GO:0016810">
    <property type="term" value="F:hydrolase activity, acting on carbon-nitrogen (but not peptide) bonds"/>
    <property type="evidence" value="ECO:0007669"/>
    <property type="project" value="InterPro"/>
</dbReference>
<dbReference type="Gene3D" id="3.20.20.140">
    <property type="entry name" value="Metal-dependent hydrolases"/>
    <property type="match status" value="1"/>
</dbReference>
<accession>A0A5N5QGT1</accession>
<keyword evidence="4" id="KW-0378">Hydrolase</keyword>
<dbReference type="PANTHER" id="PTHR22642">
    <property type="entry name" value="IMIDAZOLONEPROPIONASE"/>
    <property type="match status" value="1"/>
</dbReference>
<dbReference type="Pfam" id="PF07969">
    <property type="entry name" value="Amidohydro_3"/>
    <property type="match status" value="1"/>
</dbReference>
<proteinExistence type="predicted"/>
<evidence type="ECO:0000313" key="5">
    <source>
        <dbReference type="Proteomes" id="UP000383932"/>
    </source>
</evidence>
<dbReference type="PANTHER" id="PTHR22642:SF2">
    <property type="entry name" value="PROTEIN LONG AFTER FAR-RED 3"/>
    <property type="match status" value="1"/>
</dbReference>
<dbReference type="InterPro" id="IPR013108">
    <property type="entry name" value="Amidohydro_3"/>
</dbReference>
<dbReference type="InterPro" id="IPR033932">
    <property type="entry name" value="YtcJ-like"/>
</dbReference>
<feature type="compositionally biased region" description="Basic and acidic residues" evidence="1">
    <location>
        <begin position="11"/>
        <end position="36"/>
    </location>
</feature>
<evidence type="ECO:0000256" key="1">
    <source>
        <dbReference type="SAM" id="MobiDB-lite"/>
    </source>
</evidence>
<feature type="domain" description="Amidohydrolase 3" evidence="3">
    <location>
        <begin position="161"/>
        <end position="640"/>
    </location>
</feature>
<reference evidence="4 5" key="1">
    <citation type="journal article" date="2019" name="Fungal Biol. Biotechnol.">
        <title>Draft genome sequence of fastidious pathogen Ceratobasidium theobromae, which causes vascular-streak dieback in Theobroma cacao.</title>
        <authorList>
            <person name="Ali S.S."/>
            <person name="Asman A."/>
            <person name="Shao J."/>
            <person name="Firmansyah A.P."/>
            <person name="Susilo A.W."/>
            <person name="Rosmana A."/>
            <person name="McMahon P."/>
            <person name="Junaid M."/>
            <person name="Guest D."/>
            <person name="Kheng T.Y."/>
            <person name="Meinhardt L.W."/>
            <person name="Bailey B.A."/>
        </authorList>
    </citation>
    <scope>NUCLEOTIDE SEQUENCE [LARGE SCALE GENOMIC DNA]</scope>
    <source>
        <strain evidence="4 5">CT2</strain>
    </source>
</reference>
<dbReference type="OrthoDB" id="3501663at2759"/>
<protein>
    <submittedName>
        <fullName evidence="4">Amidohydrolase family protein</fullName>
    </submittedName>
</protein>
<feature type="transmembrane region" description="Helical" evidence="2">
    <location>
        <begin position="59"/>
        <end position="77"/>
    </location>
</feature>
<sequence>MHAAHLRRRTAKMEDSAHRHEKDALPDDPKKPRPEDPTTQQLRLASFRSRNRASAIGRGRIQAMISAVAIGFLLLLIRTQKSKTLPEAYALCSAHGERNIWTVSDGVSRAECIVVNGKIIADTGSLDKIRQRWGDRATTGPVQDAPAVSRKSGLKFIYLDKGQAIYPGFQDAHAHVLQWGWAGQLPLRGSKSIQEILDKTRSYIQATPPEPGAWIEGQGWDQTLWGGTFPSAADLDSDPVLKGKPIVLARTDIHAYWVSNEVIRRLGPLPDKVDGGEIVRDSNGDPTGIFLDNAMLLIDEAKPQWTDAQRLRFFRRVVQDALAVGLTTIHDAATFIDDIEFFKKMAVSGKLPLRLYLMGHVISDDYWGAQLPTISTAESADGRLMLRAVKLFGDGALGSWGSALLEPYSDRPETRGMLRSSPEVFKNLIKRFYEDGWQVNTHCIGDRANKLILDAYEEVLNNSTDIDRRLRIEHAQILTQDDLKRMGQLKVIASVQPTHATSDMGYAETRLGPDRIKGAYAWRTLIDNGATVTTGSDFPVEGINPLLGFYAAVTRLSPEGTSPHGPGGWYPEQRMTRAEALRGMTANAAYSSFQEHKVGRISKGLRADLTILSQDIMTVPASEILASKVVATMLDGRVVYGKLNV</sequence>
<keyword evidence="2" id="KW-0472">Membrane</keyword>
<keyword evidence="2" id="KW-1133">Transmembrane helix</keyword>
<gene>
    <name evidence="4" type="ORF">CTheo_5874</name>
</gene>
<dbReference type="Gene3D" id="2.30.40.10">
    <property type="entry name" value="Urease, subunit C, domain 1"/>
    <property type="match status" value="1"/>
</dbReference>
<keyword evidence="5" id="KW-1185">Reference proteome</keyword>
<comment type="caution">
    <text evidence="4">The sequence shown here is derived from an EMBL/GenBank/DDBJ whole genome shotgun (WGS) entry which is preliminary data.</text>
</comment>
<dbReference type="EMBL" id="SSOP01000152">
    <property type="protein sequence ID" value="KAB5590678.1"/>
    <property type="molecule type" value="Genomic_DNA"/>
</dbReference>
<feature type="region of interest" description="Disordered" evidence="1">
    <location>
        <begin position="1"/>
        <end position="40"/>
    </location>
</feature>
<feature type="compositionally biased region" description="Basic residues" evidence="1">
    <location>
        <begin position="1"/>
        <end position="10"/>
    </location>
</feature>
<dbReference type="InterPro" id="IPR032466">
    <property type="entry name" value="Metal_Hydrolase"/>
</dbReference>
<dbReference type="SUPFAM" id="SSF51556">
    <property type="entry name" value="Metallo-dependent hydrolases"/>
    <property type="match status" value="1"/>
</dbReference>
<dbReference type="Proteomes" id="UP000383932">
    <property type="component" value="Unassembled WGS sequence"/>
</dbReference>
<evidence type="ECO:0000256" key="2">
    <source>
        <dbReference type="SAM" id="Phobius"/>
    </source>
</evidence>